<feature type="domain" description="Major tropism determinant N-terminal" evidence="2">
    <location>
        <begin position="4"/>
        <end position="39"/>
    </location>
</feature>
<dbReference type="Pfam" id="PF18454">
    <property type="entry name" value="Mtd_N"/>
    <property type="match status" value="1"/>
</dbReference>
<proteinExistence type="predicted"/>
<evidence type="ECO:0000256" key="1">
    <source>
        <dbReference type="SAM" id="MobiDB-lite"/>
    </source>
</evidence>
<protein>
    <recommendedName>
        <fullName evidence="2">Major tropism determinant N-terminal domain-containing protein</fullName>
    </recommendedName>
</protein>
<accession>A0A6J7WII0</accession>
<dbReference type="EMBL" id="LR796212">
    <property type="protein sequence ID" value="CAB4127577.1"/>
    <property type="molecule type" value="Genomic_DNA"/>
</dbReference>
<evidence type="ECO:0000313" key="4">
    <source>
        <dbReference type="EMBL" id="CAB5212648.1"/>
    </source>
</evidence>
<dbReference type="EMBL" id="LR798239">
    <property type="protein sequence ID" value="CAB5212648.1"/>
    <property type="molecule type" value="Genomic_DNA"/>
</dbReference>
<gene>
    <name evidence="4" type="ORF">UFOVP186_39</name>
    <name evidence="3" type="ORF">UFOVP94_4</name>
</gene>
<reference evidence="4" key="1">
    <citation type="submission" date="2020-05" db="EMBL/GenBank/DDBJ databases">
        <authorList>
            <person name="Chiriac C."/>
            <person name="Salcher M."/>
            <person name="Ghai R."/>
            <person name="Kavagutti S V."/>
        </authorList>
    </citation>
    <scope>NUCLEOTIDE SEQUENCE</scope>
</reference>
<dbReference type="Gene3D" id="2.10.10.30">
    <property type="match status" value="1"/>
</dbReference>
<evidence type="ECO:0000313" key="3">
    <source>
        <dbReference type="EMBL" id="CAB4127577.1"/>
    </source>
</evidence>
<dbReference type="InterPro" id="IPR041352">
    <property type="entry name" value="Mtd_N"/>
</dbReference>
<organism evidence="4">
    <name type="scientific">uncultured Caudovirales phage</name>
    <dbReference type="NCBI Taxonomy" id="2100421"/>
    <lineage>
        <taxon>Viruses</taxon>
        <taxon>Duplodnaviria</taxon>
        <taxon>Heunggongvirae</taxon>
        <taxon>Uroviricota</taxon>
        <taxon>Caudoviricetes</taxon>
        <taxon>Peduoviridae</taxon>
        <taxon>Maltschvirus</taxon>
        <taxon>Maltschvirus maltsch</taxon>
    </lineage>
</organism>
<evidence type="ECO:0000259" key="2">
    <source>
        <dbReference type="Pfam" id="PF18454"/>
    </source>
</evidence>
<name>A0A6J7WII0_9CAUD</name>
<feature type="region of interest" description="Disordered" evidence="1">
    <location>
        <begin position="655"/>
        <end position="706"/>
    </location>
</feature>
<feature type="compositionally biased region" description="Polar residues" evidence="1">
    <location>
        <begin position="655"/>
        <end position="674"/>
    </location>
</feature>
<sequence length="1059" mass="112006">MAFQFRRGTNAQRLTITPVEGEPLYATDTHALYVGDGTTVGGIQITGGTGSSSTSTLYNGSYTAQLDTSGNFNANMFLALEGGSGMGGYTFQGDGGYDTGMFSNGDGELQWYGNGQEVFSTTPNYFQLHKYIDMNGQDITSLNQITFGDSTVQTTAYTINTDQALYTTSSVQFQNLALGVGNITSDNALNLTAPYIGIISTSTYDIDLYTNNFAADGVEVWLRHNDGVEINTANALYNWKFTNTGTMRFPDGTLQVTAYTTNTDQALYTTSSVTFSNLTVTNSISLGISLDGVEGSTITSTQFKAGYYLGGGYTFKNDGGFDTGMYSWGDGIVQFYANADEIANFNTDRLQFNKPLDLNGNYIGDTSNQPISLQTQGGGVNIDNWGYPSNAMRITNKNYDESIILQANGDAAQAKLRWHNTVSSIYSEVRTVSTGVEIHNADWSDSPSYDRKWLFGVDGNLTLPNQPNAEFIIGQEAAGVVSATTSSVLYTSGEADLTLIVNGNAWLFDRGGNFTLPNGSIITDSNDYNEGLLIRASTANNDPIHLETNSTNTWTFALDGSLTTPGDINTNNITIADDHVIYASHGAYGAPNNSFTNVRIGLYGTNPTYAIGVESNHSWIQGQSGVKLYSGDNVARLTVEDTGVTINNAYTLPQDSGSTGSVLASNGDGTTVWTTEVGPSGPSGPQGDPGPSGPSGPGADQTLNTNSNVTFNSINIGGVYTNGTLISGITSPGTQVITSYDYTQYSSSKHTVVVTDSNKIHAEDISIVVNGDSYVIESNINTTDGTLGTYSVTTSSGIVTLSFVTTATTNMTISSQNTLFPYVYVAPGFSPADISGLLAWYDTTSASIGSGVWTDKSGNGFDGTIYNAGGAISLVSATGSNASGSNPAVSIQESVDNTAYISFPIYNILNGYSDFTIFPVMRWDDSGIHGGRTITNVNGTAWLMGFGGFGAGGPAGIYDNATISGSNVNLGTEWIIGVLQPYFAEWNAYAATIVSPAGGRPGIAGGDVLYVGNGPGNSSPYQTNSYICELIIYNRSLNSTEYGDVVNYLSAKYGITLGS</sequence>